<dbReference type="AlphaFoldDB" id="A0AAD4F6W8"/>
<keyword evidence="2" id="KW-1133">Transmembrane helix</keyword>
<keyword evidence="4" id="KW-1185">Reference proteome</keyword>
<comment type="caution">
    <text evidence="3">The sequence shown here is derived from an EMBL/GenBank/DDBJ whole genome shotgun (WGS) entry which is preliminary data.</text>
</comment>
<dbReference type="Proteomes" id="UP001197093">
    <property type="component" value="Unassembled WGS sequence"/>
</dbReference>
<evidence type="ECO:0000256" key="2">
    <source>
        <dbReference type="SAM" id="Phobius"/>
    </source>
</evidence>
<evidence type="ECO:0000313" key="3">
    <source>
        <dbReference type="EMBL" id="KAG7293829.1"/>
    </source>
</evidence>
<feature type="transmembrane region" description="Helical" evidence="2">
    <location>
        <begin position="89"/>
        <end position="107"/>
    </location>
</feature>
<feature type="region of interest" description="Disordered" evidence="1">
    <location>
        <begin position="216"/>
        <end position="249"/>
    </location>
</feature>
<feature type="compositionally biased region" description="Acidic residues" evidence="1">
    <location>
        <begin position="328"/>
        <end position="338"/>
    </location>
</feature>
<proteinExistence type="predicted"/>
<feature type="region of interest" description="Disordered" evidence="1">
    <location>
        <begin position="321"/>
        <end position="354"/>
    </location>
</feature>
<keyword evidence="2" id="KW-0812">Transmembrane</keyword>
<feature type="compositionally biased region" description="Low complexity" evidence="1">
    <location>
        <begin position="216"/>
        <end position="242"/>
    </location>
</feature>
<keyword evidence="2" id="KW-0472">Membrane</keyword>
<reference evidence="3" key="1">
    <citation type="submission" date="2023-02" db="EMBL/GenBank/DDBJ databases">
        <authorList>
            <person name="Palmer J.M."/>
        </authorList>
    </citation>
    <scope>NUCLEOTIDE SEQUENCE</scope>
    <source>
        <strain evidence="3">FW57</strain>
    </source>
</reference>
<evidence type="ECO:0000256" key="1">
    <source>
        <dbReference type="SAM" id="MobiDB-lite"/>
    </source>
</evidence>
<feature type="transmembrane region" description="Helical" evidence="2">
    <location>
        <begin position="127"/>
        <end position="145"/>
    </location>
</feature>
<sequence>MSSLDLDQVLYARAAWRKIILIPLWIFQILILLCLMGVFAYRLAETFDHYEELNKLGEVPIVEVVYGFPSLCLRINPRFKFTLADTNHSWEATNVGFNLIALVLNILQIARKATERLTPFMMVCTDIIKLTLAFAVLALDIVAYLQRMDGHYSTIGLAANLATLTYAIITYRRLLKYEDYHLTANAKAHGGYVPGGDSVELGYDKTGHSQGIITTTTTTTTTTEPRYSDSSYPSQTQPQSQQGTYAAYAPPATGEDLKKEVDRAMGYEFGWSSGGTGAGSGRDESVNRSGSVVVGSGKVAHGRVAAAPAVGLHRQQSWVTERGVIVEGGEEEDDDDEEGRGQRLGGGRGVGMGL</sequence>
<organism evidence="3 4">
    <name type="scientific">Staphylotrichum longicolle</name>
    <dbReference type="NCBI Taxonomy" id="669026"/>
    <lineage>
        <taxon>Eukaryota</taxon>
        <taxon>Fungi</taxon>
        <taxon>Dikarya</taxon>
        <taxon>Ascomycota</taxon>
        <taxon>Pezizomycotina</taxon>
        <taxon>Sordariomycetes</taxon>
        <taxon>Sordariomycetidae</taxon>
        <taxon>Sordariales</taxon>
        <taxon>Chaetomiaceae</taxon>
        <taxon>Staphylotrichum</taxon>
    </lineage>
</organism>
<accession>A0AAD4F6W8</accession>
<dbReference type="EMBL" id="JAHCVI010000001">
    <property type="protein sequence ID" value="KAG7293829.1"/>
    <property type="molecule type" value="Genomic_DNA"/>
</dbReference>
<name>A0AAD4F6W8_9PEZI</name>
<feature type="transmembrane region" description="Helical" evidence="2">
    <location>
        <begin position="20"/>
        <end position="44"/>
    </location>
</feature>
<gene>
    <name evidence="3" type="ORF">NEMBOFW57_003887</name>
</gene>
<feature type="compositionally biased region" description="Gly residues" evidence="1">
    <location>
        <begin position="342"/>
        <end position="354"/>
    </location>
</feature>
<feature type="transmembrane region" description="Helical" evidence="2">
    <location>
        <begin position="151"/>
        <end position="169"/>
    </location>
</feature>
<protein>
    <submittedName>
        <fullName evidence="3">Uncharacterized protein</fullName>
    </submittedName>
</protein>
<evidence type="ECO:0000313" key="4">
    <source>
        <dbReference type="Proteomes" id="UP001197093"/>
    </source>
</evidence>